<keyword evidence="8" id="KW-0862">Zinc</keyword>
<keyword evidence="9" id="KW-0456">Lyase</keyword>
<organism evidence="12 13">
    <name type="scientific">Paraburkholderia metrosideri</name>
    <dbReference type="NCBI Taxonomy" id="580937"/>
    <lineage>
        <taxon>Bacteria</taxon>
        <taxon>Pseudomonadati</taxon>
        <taxon>Pseudomonadota</taxon>
        <taxon>Betaproteobacteria</taxon>
        <taxon>Burkholderiales</taxon>
        <taxon>Burkholderiaceae</taxon>
        <taxon>Paraburkholderia</taxon>
    </lineage>
</organism>
<dbReference type="EMBL" id="JAQQCF010000012">
    <property type="protein sequence ID" value="MFM0638107.1"/>
    <property type="molecule type" value="Genomic_DNA"/>
</dbReference>
<gene>
    <name evidence="12" type="ORF">PQQ63_15505</name>
</gene>
<dbReference type="Gene3D" id="3.20.20.140">
    <property type="entry name" value="Metal-dependent hydrolases"/>
    <property type="match status" value="1"/>
</dbReference>
<dbReference type="InterPro" id="IPR032465">
    <property type="entry name" value="ACMSD"/>
</dbReference>
<evidence type="ECO:0000256" key="6">
    <source>
        <dbReference type="ARBA" id="ARBA00022723"/>
    </source>
</evidence>
<evidence type="ECO:0000256" key="2">
    <source>
        <dbReference type="ARBA" id="ARBA00005871"/>
    </source>
</evidence>
<protein>
    <recommendedName>
        <fullName evidence="5">2-amino-3-carboxymuconate-6-semialdehyde decarboxylase</fullName>
        <ecNumber evidence="4">4.1.1.45</ecNumber>
    </recommendedName>
    <alternativeName>
        <fullName evidence="10">Picolinate carboxylase</fullName>
    </alternativeName>
</protein>
<dbReference type="InterPro" id="IPR006680">
    <property type="entry name" value="Amidohydro-rel"/>
</dbReference>
<evidence type="ECO:0000256" key="4">
    <source>
        <dbReference type="ARBA" id="ARBA00012365"/>
    </source>
</evidence>
<dbReference type="RefSeq" id="WP_408234345.1">
    <property type="nucleotide sequence ID" value="NZ_JAQQCF010000012.1"/>
</dbReference>
<sequence>MSFETRYQCGCRGIDVHAHIVPFQLPAYVGAKMPRDWPSMAAAHACHRHVMIDGNVYRTVSDRCWDTEKRISDMDAQRVAVQVISPMPELLSYWLPSADALPLLQYINGIIATMVDDSDGRMLGLGAVPLQDVDLAISQLERVMSTPGFAGVEIGSNINGIPIGAAQFDAFFEAADALGATVFVHALRPAGRERLIGPSQLVQALAYPTDVGLAAASVITSNLLMRRPGLRIGFSHGGGTLGSLLPRLEQASRIFGPLRETLLAAPAEQARKLYYDALVFDPATLGHLMSKFGETRLLLGTDYPFAFREQDPLAAVEALGLDDLTAERLTYRNAMEFLGIN</sequence>
<keyword evidence="6" id="KW-0479">Metal-binding</keyword>
<comment type="similarity">
    <text evidence="2">Belongs to the metallo-dependent hydrolases superfamily. ACMSD family.</text>
</comment>
<evidence type="ECO:0000313" key="13">
    <source>
        <dbReference type="Proteomes" id="UP001629432"/>
    </source>
</evidence>
<comment type="pathway">
    <text evidence="1">Secondary metabolite metabolism; quinolate metabolism.</text>
</comment>
<keyword evidence="7" id="KW-0210">Decarboxylase</keyword>
<evidence type="ECO:0000256" key="7">
    <source>
        <dbReference type="ARBA" id="ARBA00022793"/>
    </source>
</evidence>
<reference evidence="12 13" key="1">
    <citation type="journal article" date="2024" name="Chem. Sci.">
        <title>Discovery of megapolipeptins by genome mining of a Burkholderiales bacteria collection.</title>
        <authorList>
            <person name="Paulo B.S."/>
            <person name="Recchia M.J.J."/>
            <person name="Lee S."/>
            <person name="Fergusson C.H."/>
            <person name="Romanowski S.B."/>
            <person name="Hernandez A."/>
            <person name="Krull N."/>
            <person name="Liu D.Y."/>
            <person name="Cavanagh H."/>
            <person name="Bos A."/>
            <person name="Gray C.A."/>
            <person name="Murphy B.T."/>
            <person name="Linington R.G."/>
            <person name="Eustaquio A.S."/>
        </authorList>
    </citation>
    <scope>NUCLEOTIDE SEQUENCE [LARGE SCALE GENOMIC DNA]</scope>
    <source>
        <strain evidence="12 13">RL17-338-BIC-A</strain>
    </source>
</reference>
<comment type="caution">
    <text evidence="12">The sequence shown here is derived from an EMBL/GenBank/DDBJ whole genome shotgun (WGS) entry which is preliminary data.</text>
</comment>
<evidence type="ECO:0000256" key="3">
    <source>
        <dbReference type="ARBA" id="ARBA00011245"/>
    </source>
</evidence>
<dbReference type="PANTHER" id="PTHR21240">
    <property type="entry name" value="2-AMINO-3-CARBOXYLMUCONATE-6-SEMIALDEHYDE DECARBOXYLASE"/>
    <property type="match status" value="1"/>
</dbReference>
<evidence type="ECO:0000259" key="11">
    <source>
        <dbReference type="Pfam" id="PF04909"/>
    </source>
</evidence>
<comment type="subunit">
    <text evidence="3">Monomer.</text>
</comment>
<evidence type="ECO:0000256" key="10">
    <source>
        <dbReference type="ARBA" id="ARBA00031120"/>
    </source>
</evidence>
<feature type="domain" description="Amidohydrolase-related" evidence="11">
    <location>
        <begin position="14"/>
        <end position="340"/>
    </location>
</feature>
<proteinExistence type="inferred from homology"/>
<accession>A0ABW9DTV4</accession>
<dbReference type="Pfam" id="PF04909">
    <property type="entry name" value="Amidohydro_2"/>
    <property type="match status" value="1"/>
</dbReference>
<dbReference type="Proteomes" id="UP001629432">
    <property type="component" value="Unassembled WGS sequence"/>
</dbReference>
<dbReference type="SUPFAM" id="SSF51556">
    <property type="entry name" value="Metallo-dependent hydrolases"/>
    <property type="match status" value="1"/>
</dbReference>
<name>A0ABW9DTV4_9BURK</name>
<dbReference type="InterPro" id="IPR032466">
    <property type="entry name" value="Metal_Hydrolase"/>
</dbReference>
<keyword evidence="13" id="KW-1185">Reference proteome</keyword>
<dbReference type="EC" id="4.1.1.45" evidence="4"/>
<dbReference type="PANTHER" id="PTHR21240:SF27">
    <property type="entry name" value="2-AMINO-3-CARBOXYMUCONATE-6-SEMIALDEHYDE DECARBOXYLASE"/>
    <property type="match status" value="1"/>
</dbReference>
<evidence type="ECO:0000256" key="9">
    <source>
        <dbReference type="ARBA" id="ARBA00023239"/>
    </source>
</evidence>
<evidence type="ECO:0000313" key="12">
    <source>
        <dbReference type="EMBL" id="MFM0638107.1"/>
    </source>
</evidence>
<evidence type="ECO:0000256" key="5">
    <source>
        <dbReference type="ARBA" id="ARBA00021214"/>
    </source>
</evidence>
<evidence type="ECO:0000256" key="8">
    <source>
        <dbReference type="ARBA" id="ARBA00022833"/>
    </source>
</evidence>
<evidence type="ECO:0000256" key="1">
    <source>
        <dbReference type="ARBA" id="ARBA00005079"/>
    </source>
</evidence>